<evidence type="ECO:0000256" key="1">
    <source>
        <dbReference type="SAM" id="MobiDB-lite"/>
    </source>
</evidence>
<comment type="caution">
    <text evidence="2">The sequence shown here is derived from an EMBL/GenBank/DDBJ whole genome shotgun (WGS) entry which is preliminary data.</text>
</comment>
<sequence length="123" mass="15011">MMYKIEFYENQHGESEVWDFLEALRVKSKSSKDARIQYNQILFYIDLLAKNGTNLPVNITKHLEEDIWELRPGNNRVFYFYYDESQYVLLHHFRKKSQKTPNREIARAKTERDDYIRQKEAEQ</sequence>
<protein>
    <submittedName>
        <fullName evidence="2">Type II toxin-antitoxin system RelE/ParE family toxin</fullName>
    </submittedName>
</protein>
<evidence type="ECO:0000313" key="3">
    <source>
        <dbReference type="Proteomes" id="UP001433088"/>
    </source>
</evidence>
<feature type="compositionally biased region" description="Basic and acidic residues" evidence="1">
    <location>
        <begin position="101"/>
        <end position="123"/>
    </location>
</feature>
<dbReference type="SUPFAM" id="SSF143011">
    <property type="entry name" value="RelE-like"/>
    <property type="match status" value="1"/>
</dbReference>
<reference evidence="2 3" key="1">
    <citation type="submission" date="2024-03" db="EMBL/GenBank/DDBJ databases">
        <title>Human intestinal bacterial collection.</title>
        <authorList>
            <person name="Pauvert C."/>
            <person name="Hitch T.C.A."/>
            <person name="Clavel T."/>
        </authorList>
    </citation>
    <scope>NUCLEOTIDE SEQUENCE [LARGE SCALE GENOMIC DNA]</scope>
    <source>
        <strain evidence="2 3">CLA-AA-H81</strain>
    </source>
</reference>
<gene>
    <name evidence="2" type="ORF">WMO23_08450</name>
</gene>
<dbReference type="EMBL" id="JBBMEU010000050">
    <property type="protein sequence ID" value="MEQ2422753.1"/>
    <property type="molecule type" value="Genomic_DNA"/>
</dbReference>
<dbReference type="Pfam" id="PF05973">
    <property type="entry name" value="Gp49"/>
    <property type="match status" value="1"/>
</dbReference>
<accession>A0ABV1CX86</accession>
<dbReference type="InterPro" id="IPR009241">
    <property type="entry name" value="HigB-like"/>
</dbReference>
<dbReference type="Proteomes" id="UP001433088">
    <property type="component" value="Unassembled WGS sequence"/>
</dbReference>
<name>A0ABV1CX86_9FIRM</name>
<feature type="region of interest" description="Disordered" evidence="1">
    <location>
        <begin position="100"/>
        <end position="123"/>
    </location>
</feature>
<proteinExistence type="predicted"/>
<dbReference type="InterPro" id="IPR035093">
    <property type="entry name" value="RelE/ParE_toxin_dom_sf"/>
</dbReference>
<keyword evidence="3" id="KW-1185">Reference proteome</keyword>
<evidence type="ECO:0000313" key="2">
    <source>
        <dbReference type="EMBL" id="MEQ2422753.1"/>
    </source>
</evidence>
<organism evidence="2 3">
    <name type="scientific">Megasphaera intestinihominis</name>
    <dbReference type="NCBI Taxonomy" id="3133159"/>
    <lineage>
        <taxon>Bacteria</taxon>
        <taxon>Bacillati</taxon>
        <taxon>Bacillota</taxon>
        <taxon>Negativicutes</taxon>
        <taxon>Veillonellales</taxon>
        <taxon>Veillonellaceae</taxon>
        <taxon>Megasphaera</taxon>
    </lineage>
</organism>